<evidence type="ECO:0000313" key="4">
    <source>
        <dbReference type="Proteomes" id="UP000636800"/>
    </source>
</evidence>
<sequence>MEPAPPKHVQRRKSNIQARAQGRLQPHATHASAETLRERKFEMLPARCTRPRRSAESIVMKPDKRPDAEITPVRGHAALTEFPKILTRSKAFPCPPQTLLLYWISAHGNGELFSSTLLLVRFVME</sequence>
<name>A0A835PB07_VANPL</name>
<protein>
    <submittedName>
        <fullName evidence="3">Uncharacterized protein</fullName>
    </submittedName>
</protein>
<evidence type="ECO:0000313" key="3">
    <source>
        <dbReference type="EMBL" id="KAG0449749.1"/>
    </source>
</evidence>
<evidence type="ECO:0000256" key="1">
    <source>
        <dbReference type="SAM" id="MobiDB-lite"/>
    </source>
</evidence>
<comment type="caution">
    <text evidence="3">The sequence shown here is derived from an EMBL/GenBank/DDBJ whole genome shotgun (WGS) entry which is preliminary data.</text>
</comment>
<gene>
    <name evidence="2" type="ORF">HPP92_027105</name>
    <name evidence="3" type="ORF">HPP92_027196</name>
</gene>
<feature type="region of interest" description="Disordered" evidence="1">
    <location>
        <begin position="1"/>
        <end position="36"/>
    </location>
</feature>
<organism evidence="3 4">
    <name type="scientific">Vanilla planifolia</name>
    <name type="common">Vanilla</name>
    <dbReference type="NCBI Taxonomy" id="51239"/>
    <lineage>
        <taxon>Eukaryota</taxon>
        <taxon>Viridiplantae</taxon>
        <taxon>Streptophyta</taxon>
        <taxon>Embryophyta</taxon>
        <taxon>Tracheophyta</taxon>
        <taxon>Spermatophyta</taxon>
        <taxon>Magnoliopsida</taxon>
        <taxon>Liliopsida</taxon>
        <taxon>Asparagales</taxon>
        <taxon>Orchidaceae</taxon>
        <taxon>Vanilloideae</taxon>
        <taxon>Vanilleae</taxon>
        <taxon>Vanilla</taxon>
    </lineage>
</organism>
<dbReference type="Proteomes" id="UP000636800">
    <property type="component" value="Unassembled WGS sequence"/>
</dbReference>
<keyword evidence="4" id="KW-1185">Reference proteome</keyword>
<dbReference type="EMBL" id="JADCNM010000162">
    <property type="protein sequence ID" value="KAG0449673.1"/>
    <property type="molecule type" value="Genomic_DNA"/>
</dbReference>
<dbReference type="AlphaFoldDB" id="A0A835PB07"/>
<evidence type="ECO:0000313" key="5">
    <source>
        <dbReference type="Proteomes" id="UP000639772"/>
    </source>
</evidence>
<accession>A0A835PB07</accession>
<proteinExistence type="predicted"/>
<reference evidence="4 5" key="1">
    <citation type="journal article" date="2020" name="Nat. Food">
        <title>A phased Vanilla planifolia genome enables genetic improvement of flavour and production.</title>
        <authorList>
            <person name="Hasing T."/>
            <person name="Tang H."/>
            <person name="Brym M."/>
            <person name="Khazi F."/>
            <person name="Huang T."/>
            <person name="Chambers A.H."/>
        </authorList>
    </citation>
    <scope>NUCLEOTIDE SEQUENCE [LARGE SCALE GENOMIC DNA]</scope>
    <source>
        <tissue evidence="3">Leaf</tissue>
    </source>
</reference>
<dbReference type="EMBL" id="JADCNL010000161">
    <property type="protein sequence ID" value="KAG0449749.1"/>
    <property type="molecule type" value="Genomic_DNA"/>
</dbReference>
<evidence type="ECO:0000313" key="2">
    <source>
        <dbReference type="EMBL" id="KAG0449673.1"/>
    </source>
</evidence>
<dbReference type="Proteomes" id="UP000639772">
    <property type="component" value="Unassembled WGS sequence"/>
</dbReference>